<protein>
    <submittedName>
        <fullName evidence="1">Uncharacterized protein</fullName>
    </submittedName>
</protein>
<proteinExistence type="predicted"/>
<name>X1CVB2_9ZZZZ</name>
<reference evidence="1" key="1">
    <citation type="journal article" date="2014" name="Front. Microbiol.">
        <title>High frequency of phylogenetically diverse reductive dehalogenase-homologous genes in deep subseafloor sedimentary metagenomes.</title>
        <authorList>
            <person name="Kawai M."/>
            <person name="Futagami T."/>
            <person name="Toyoda A."/>
            <person name="Takaki Y."/>
            <person name="Nishi S."/>
            <person name="Hori S."/>
            <person name="Arai W."/>
            <person name="Tsubouchi T."/>
            <person name="Morono Y."/>
            <person name="Uchiyama I."/>
            <person name="Ito T."/>
            <person name="Fujiyama A."/>
            <person name="Inagaki F."/>
            <person name="Takami H."/>
        </authorList>
    </citation>
    <scope>NUCLEOTIDE SEQUENCE</scope>
    <source>
        <strain evidence="1">Expedition CK06-06</strain>
    </source>
</reference>
<organism evidence="1">
    <name type="scientific">marine sediment metagenome</name>
    <dbReference type="NCBI Taxonomy" id="412755"/>
    <lineage>
        <taxon>unclassified sequences</taxon>
        <taxon>metagenomes</taxon>
        <taxon>ecological metagenomes</taxon>
    </lineage>
</organism>
<dbReference type="AlphaFoldDB" id="X1CVB2"/>
<gene>
    <name evidence="1" type="ORF">S01H4_64655</name>
</gene>
<feature type="non-terminal residue" evidence="1">
    <location>
        <position position="1"/>
    </location>
</feature>
<evidence type="ECO:0000313" key="1">
    <source>
        <dbReference type="EMBL" id="GAH12431.1"/>
    </source>
</evidence>
<dbReference type="EMBL" id="BART01039283">
    <property type="protein sequence ID" value="GAH12431.1"/>
    <property type="molecule type" value="Genomic_DNA"/>
</dbReference>
<comment type="caution">
    <text evidence="1">The sequence shown here is derived from an EMBL/GenBank/DDBJ whole genome shotgun (WGS) entry which is preliminary data.</text>
</comment>
<sequence length="69" mass="8027">QSFADGARERNVRIQDIRWYFGSIRNFGCGFSAFWRYGVAMGGDYDWGENYDNSMDPSFFMRGGIGWSF</sequence>
<accession>X1CVB2</accession>